<reference evidence="3 4" key="1">
    <citation type="submission" date="2019-07" db="EMBL/GenBank/DDBJ databases">
        <title>Whole genome shotgun sequence of Sporosarcina luteola NBRC 105378.</title>
        <authorList>
            <person name="Hosoyama A."/>
            <person name="Uohara A."/>
            <person name="Ohji S."/>
            <person name="Ichikawa N."/>
        </authorList>
    </citation>
    <scope>NUCLEOTIDE SEQUENCE [LARGE SCALE GENOMIC DNA]</scope>
    <source>
        <strain evidence="3 4">NBRC 105378</strain>
    </source>
</reference>
<feature type="active site" description="Acyl-thioester intermediate" evidence="2">
    <location>
        <position position="179"/>
    </location>
</feature>
<dbReference type="NCBIfam" id="TIGR01076">
    <property type="entry name" value="sortase_fam"/>
    <property type="match status" value="1"/>
</dbReference>
<evidence type="ECO:0000256" key="1">
    <source>
        <dbReference type="ARBA" id="ARBA00022801"/>
    </source>
</evidence>
<dbReference type="InterPro" id="IPR041999">
    <property type="entry name" value="Sortase_D_1"/>
</dbReference>
<feature type="active site" description="Proton donor/acceptor" evidence="2">
    <location>
        <position position="121"/>
    </location>
</feature>
<dbReference type="SUPFAM" id="SSF63817">
    <property type="entry name" value="Sortase"/>
    <property type="match status" value="1"/>
</dbReference>
<evidence type="ECO:0008006" key="5">
    <source>
        <dbReference type="Google" id="ProtNLM"/>
    </source>
</evidence>
<name>A0A511Z4N4_9BACL</name>
<dbReference type="EMBL" id="BJYL01000008">
    <property type="protein sequence ID" value="GEN82382.1"/>
    <property type="molecule type" value="Genomic_DNA"/>
</dbReference>
<dbReference type="InterPro" id="IPR001261">
    <property type="entry name" value="ArgE/DapE_CS"/>
</dbReference>
<evidence type="ECO:0000256" key="2">
    <source>
        <dbReference type="PIRSR" id="PIRSR605754-1"/>
    </source>
</evidence>
<dbReference type="GO" id="GO:0016787">
    <property type="term" value="F:hydrolase activity"/>
    <property type="evidence" value="ECO:0007669"/>
    <property type="project" value="UniProtKB-KW"/>
</dbReference>
<dbReference type="CDD" id="cd05828">
    <property type="entry name" value="Sortase_D_1"/>
    <property type="match status" value="1"/>
</dbReference>
<dbReference type="NCBIfam" id="NF033746">
    <property type="entry name" value="class_D_sortase"/>
    <property type="match status" value="1"/>
</dbReference>
<proteinExistence type="predicted"/>
<sequence>MLRTIALLLLAVGLFAIGYASMQLNSVRQLERVALDQAKSVLEQAARVQGNGEAEKLGAKPSRPKLSFENGQTIGILEIPSIQKELPIVEGTDEDSLKQGVGHYTGTVFPGQKDQILLSGHRDTVFTGLDKLNHGDTIIVKMEHGTFAYAIVDTEIVDENDKTVIHSTAPEEMLTLSTCYPFGYIGNAPQRYIVYAKPK</sequence>
<evidence type="ECO:0000313" key="3">
    <source>
        <dbReference type="EMBL" id="GEN82382.1"/>
    </source>
</evidence>
<dbReference type="Proteomes" id="UP000321901">
    <property type="component" value="Unassembled WGS sequence"/>
</dbReference>
<dbReference type="InterPro" id="IPR005754">
    <property type="entry name" value="Sortase"/>
</dbReference>
<dbReference type="InterPro" id="IPR053525">
    <property type="entry name" value="Sortase_D"/>
</dbReference>
<keyword evidence="1" id="KW-0378">Hydrolase</keyword>
<evidence type="ECO:0000313" key="4">
    <source>
        <dbReference type="Proteomes" id="UP000321901"/>
    </source>
</evidence>
<dbReference type="Gene3D" id="2.40.260.10">
    <property type="entry name" value="Sortase"/>
    <property type="match status" value="1"/>
</dbReference>
<protein>
    <recommendedName>
        <fullName evidence="5">Class D sortase</fullName>
    </recommendedName>
</protein>
<dbReference type="AlphaFoldDB" id="A0A511Z4N4"/>
<organism evidence="3 4">
    <name type="scientific">Sporosarcina luteola</name>
    <dbReference type="NCBI Taxonomy" id="582850"/>
    <lineage>
        <taxon>Bacteria</taxon>
        <taxon>Bacillati</taxon>
        <taxon>Bacillota</taxon>
        <taxon>Bacilli</taxon>
        <taxon>Bacillales</taxon>
        <taxon>Caryophanaceae</taxon>
        <taxon>Sporosarcina</taxon>
    </lineage>
</organism>
<dbReference type="PROSITE" id="PS00758">
    <property type="entry name" value="ARGE_DAPE_CPG2_1"/>
    <property type="match status" value="1"/>
</dbReference>
<dbReference type="Pfam" id="PF04203">
    <property type="entry name" value="Sortase"/>
    <property type="match status" value="1"/>
</dbReference>
<accession>A0A511Z4N4</accession>
<dbReference type="InterPro" id="IPR023365">
    <property type="entry name" value="Sortase_dom-sf"/>
</dbReference>
<gene>
    <name evidence="3" type="primary">yhcS</name>
    <name evidence="3" type="ORF">SLU01_06940</name>
</gene>
<comment type="caution">
    <text evidence="3">The sequence shown here is derived from an EMBL/GenBank/DDBJ whole genome shotgun (WGS) entry which is preliminary data.</text>
</comment>
<keyword evidence="4" id="KW-1185">Reference proteome</keyword>